<protein>
    <recommendedName>
        <fullName evidence="3">DUF2267 domain-containing protein</fullName>
    </recommendedName>
</protein>
<name>A0A0M6ZAR6_9HYPH</name>
<evidence type="ECO:0000313" key="2">
    <source>
        <dbReference type="Proteomes" id="UP000049983"/>
    </source>
</evidence>
<sequence length="130" mass="13194">MEELVSRVMSAAGIDKDLATNAVGIILNFLNKEGPEDKMKLIFDALPGAAELVAGRQDAGSGGGLMGGLGNMMGGKMGAMAALSELNGAGLDMGGIQSVVKELVSYAKEKAGDDVVDEVISQIPGLSQVV</sequence>
<dbReference type="AlphaFoldDB" id="A0A0M6ZAR6"/>
<proteinExistence type="predicted"/>
<accession>A0A0M6ZAR6</accession>
<dbReference type="Proteomes" id="UP000049983">
    <property type="component" value="Unassembled WGS sequence"/>
</dbReference>
<evidence type="ECO:0000313" key="1">
    <source>
        <dbReference type="EMBL" id="CTQ64434.1"/>
    </source>
</evidence>
<evidence type="ECO:0008006" key="3">
    <source>
        <dbReference type="Google" id="ProtNLM"/>
    </source>
</evidence>
<dbReference type="EMBL" id="CXWC01000001">
    <property type="protein sequence ID" value="CTQ64434.1"/>
    <property type="molecule type" value="Genomic_DNA"/>
</dbReference>
<dbReference type="STRING" id="311410.LA5095_03013"/>
<reference evidence="2" key="1">
    <citation type="submission" date="2015-07" db="EMBL/GenBank/DDBJ databases">
        <authorList>
            <person name="Rodrigo-Torres Lidia"/>
            <person name="Arahal R.David."/>
        </authorList>
    </citation>
    <scope>NUCLEOTIDE SEQUENCE [LARGE SCALE GENOMIC DNA]</scope>
    <source>
        <strain evidence="2">CECT 5096</strain>
    </source>
</reference>
<organism evidence="1 2">
    <name type="scientific">Roseibium album</name>
    <dbReference type="NCBI Taxonomy" id="311410"/>
    <lineage>
        <taxon>Bacteria</taxon>
        <taxon>Pseudomonadati</taxon>
        <taxon>Pseudomonadota</taxon>
        <taxon>Alphaproteobacteria</taxon>
        <taxon>Hyphomicrobiales</taxon>
        <taxon>Stappiaceae</taxon>
        <taxon>Roseibium</taxon>
    </lineage>
</organism>
<keyword evidence="2" id="KW-1185">Reference proteome</keyword>
<gene>
    <name evidence="1" type="ORF">LA5096_00382</name>
</gene>